<dbReference type="KEGG" id="alus:STSP2_00696"/>
<comment type="similarity">
    <text evidence="1">Belongs to the Nth/MutY family.</text>
</comment>
<keyword evidence="3" id="KW-0479">Metal-binding</keyword>
<evidence type="ECO:0000256" key="2">
    <source>
        <dbReference type="ARBA" id="ARBA00022485"/>
    </source>
</evidence>
<name>A0A1U9NIH8_9BACT</name>
<accession>A0A1U9NIH8</accession>
<dbReference type="PANTHER" id="PTHR10359:SF19">
    <property type="entry name" value="DNA REPAIR GLYCOSYLASE MJ1434-RELATED"/>
    <property type="match status" value="1"/>
</dbReference>
<dbReference type="Pfam" id="PF00633">
    <property type="entry name" value="HHH"/>
    <property type="match status" value="1"/>
</dbReference>
<evidence type="ECO:0000256" key="7">
    <source>
        <dbReference type="ARBA" id="ARBA00023014"/>
    </source>
</evidence>
<dbReference type="Gene3D" id="1.10.340.30">
    <property type="entry name" value="Hypothetical protein, domain 2"/>
    <property type="match status" value="1"/>
</dbReference>
<dbReference type="OrthoDB" id="9802365at2"/>
<sequence>MNYEKLMEVFNLMHDRYGPQKWWPGDSEYEVAVGAILTQNTNWRNVESALENLKNANSLDPFTIDEMPAEQLATLIRPAGYYNVKAKRLKNFNHWLITEHDGQIEQLNNKSIDTLREELLSVNGIGRETADSIILYAVKKPTFVVDAYTCRIMLRHQFIDPYADYEQVKDFFESCLPADVELFNEYHALLVQVGKNHCKPKAKCAGCPLESLPHELDPMF</sequence>
<feature type="domain" description="HhH-GPD" evidence="10">
    <location>
        <begin position="37"/>
        <end position="196"/>
    </location>
</feature>
<dbReference type="SUPFAM" id="SSF48150">
    <property type="entry name" value="DNA-glycosylase"/>
    <property type="match status" value="1"/>
</dbReference>
<dbReference type="PIRSF" id="PIRSF001435">
    <property type="entry name" value="Nth"/>
    <property type="match status" value="1"/>
</dbReference>
<organism evidence="11 12">
    <name type="scientific">Anaerohalosphaera lusitana</name>
    <dbReference type="NCBI Taxonomy" id="1936003"/>
    <lineage>
        <taxon>Bacteria</taxon>
        <taxon>Pseudomonadati</taxon>
        <taxon>Planctomycetota</taxon>
        <taxon>Phycisphaerae</taxon>
        <taxon>Sedimentisphaerales</taxon>
        <taxon>Anaerohalosphaeraceae</taxon>
        <taxon>Anaerohalosphaera</taxon>
    </lineage>
</organism>
<keyword evidence="6" id="KW-0408">Iron</keyword>
<dbReference type="GO" id="GO:0051539">
    <property type="term" value="F:4 iron, 4 sulfur cluster binding"/>
    <property type="evidence" value="ECO:0007669"/>
    <property type="project" value="UniProtKB-KW"/>
</dbReference>
<dbReference type="PANTHER" id="PTHR10359">
    <property type="entry name" value="A/G-SPECIFIC ADENINE GLYCOSYLASE/ENDONUCLEASE III"/>
    <property type="match status" value="1"/>
</dbReference>
<dbReference type="Gene3D" id="1.10.1670.10">
    <property type="entry name" value="Helix-hairpin-Helix base-excision DNA repair enzymes (C-terminal)"/>
    <property type="match status" value="1"/>
</dbReference>
<evidence type="ECO:0000256" key="5">
    <source>
        <dbReference type="ARBA" id="ARBA00022801"/>
    </source>
</evidence>
<evidence type="ECO:0000256" key="1">
    <source>
        <dbReference type="ARBA" id="ARBA00008343"/>
    </source>
</evidence>
<keyword evidence="4" id="KW-0227">DNA damage</keyword>
<dbReference type="GO" id="GO:0046872">
    <property type="term" value="F:metal ion binding"/>
    <property type="evidence" value="ECO:0007669"/>
    <property type="project" value="UniProtKB-KW"/>
</dbReference>
<keyword evidence="8" id="KW-0234">DNA repair</keyword>
<dbReference type="SMART" id="SM00478">
    <property type="entry name" value="ENDO3c"/>
    <property type="match status" value="1"/>
</dbReference>
<dbReference type="CDD" id="cd00056">
    <property type="entry name" value="ENDO3c"/>
    <property type="match status" value="1"/>
</dbReference>
<keyword evidence="7" id="KW-0411">Iron-sulfur</keyword>
<keyword evidence="11" id="KW-0255">Endonuclease</keyword>
<reference evidence="12" key="1">
    <citation type="submission" date="2017-02" db="EMBL/GenBank/DDBJ databases">
        <title>Comparative genomics and description of representatives of a novel lineage of planctomycetes thriving in anoxic sediments.</title>
        <authorList>
            <person name="Spring S."/>
            <person name="Bunk B."/>
            <person name="Sproer C."/>
        </authorList>
    </citation>
    <scope>NUCLEOTIDE SEQUENCE [LARGE SCALE GENOMIC DNA]</scope>
    <source>
        <strain evidence="12">ST-NAGAB-D1</strain>
    </source>
</reference>
<dbReference type="Pfam" id="PF00730">
    <property type="entry name" value="HhH-GPD"/>
    <property type="match status" value="1"/>
</dbReference>
<dbReference type="InterPro" id="IPR011257">
    <property type="entry name" value="DNA_glycosylase"/>
</dbReference>
<dbReference type="STRING" id="1936003.STSP2_00696"/>
<keyword evidence="11" id="KW-0540">Nuclease</keyword>
<evidence type="ECO:0000313" key="12">
    <source>
        <dbReference type="Proteomes" id="UP000189674"/>
    </source>
</evidence>
<evidence type="ECO:0000256" key="9">
    <source>
        <dbReference type="ARBA" id="ARBA00023295"/>
    </source>
</evidence>
<dbReference type="EC" id="4.2.99.18" evidence="11"/>
<keyword evidence="9" id="KW-0326">Glycosidase</keyword>
<dbReference type="Proteomes" id="UP000189674">
    <property type="component" value="Chromosome"/>
</dbReference>
<dbReference type="GO" id="GO:0140078">
    <property type="term" value="F:class I DNA-(apurinic or apyrimidinic site) endonuclease activity"/>
    <property type="evidence" value="ECO:0007669"/>
    <property type="project" value="UniProtKB-EC"/>
</dbReference>
<evidence type="ECO:0000256" key="6">
    <source>
        <dbReference type="ARBA" id="ARBA00023004"/>
    </source>
</evidence>
<dbReference type="GO" id="GO:0019104">
    <property type="term" value="F:DNA N-glycosylase activity"/>
    <property type="evidence" value="ECO:0007669"/>
    <property type="project" value="UniProtKB-ARBA"/>
</dbReference>
<keyword evidence="2" id="KW-0004">4Fe-4S</keyword>
<gene>
    <name evidence="11" type="primary">nth</name>
    <name evidence="11" type="ORF">STSP2_00696</name>
</gene>
<keyword evidence="11" id="KW-0456">Lyase</keyword>
<dbReference type="InterPro" id="IPR000445">
    <property type="entry name" value="HhH_motif"/>
</dbReference>
<dbReference type="GO" id="GO:0003677">
    <property type="term" value="F:DNA binding"/>
    <property type="evidence" value="ECO:0007669"/>
    <property type="project" value="InterPro"/>
</dbReference>
<proteinExistence type="inferred from homology"/>
<dbReference type="RefSeq" id="WP_146659844.1">
    <property type="nucleotide sequence ID" value="NZ_CP019791.1"/>
</dbReference>
<evidence type="ECO:0000313" key="11">
    <source>
        <dbReference type="EMBL" id="AQT67548.1"/>
    </source>
</evidence>
<dbReference type="InterPro" id="IPR023170">
    <property type="entry name" value="HhH_base_excis_C"/>
</dbReference>
<dbReference type="AlphaFoldDB" id="A0A1U9NIH8"/>
<evidence type="ECO:0000259" key="10">
    <source>
        <dbReference type="SMART" id="SM00478"/>
    </source>
</evidence>
<keyword evidence="5" id="KW-0378">Hydrolase</keyword>
<evidence type="ECO:0000256" key="4">
    <source>
        <dbReference type="ARBA" id="ARBA00022763"/>
    </source>
</evidence>
<keyword evidence="12" id="KW-1185">Reference proteome</keyword>
<dbReference type="GO" id="GO:0006284">
    <property type="term" value="P:base-excision repair"/>
    <property type="evidence" value="ECO:0007669"/>
    <property type="project" value="InterPro"/>
</dbReference>
<protein>
    <submittedName>
        <fullName evidence="11">Endonuclease III</fullName>
        <ecNumber evidence="11">4.2.99.18</ecNumber>
    </submittedName>
</protein>
<dbReference type="EMBL" id="CP019791">
    <property type="protein sequence ID" value="AQT67548.1"/>
    <property type="molecule type" value="Genomic_DNA"/>
</dbReference>
<dbReference type="InterPro" id="IPR003265">
    <property type="entry name" value="HhH-GPD_domain"/>
</dbReference>
<evidence type="ECO:0000256" key="8">
    <source>
        <dbReference type="ARBA" id="ARBA00023204"/>
    </source>
</evidence>
<evidence type="ECO:0000256" key="3">
    <source>
        <dbReference type="ARBA" id="ARBA00022723"/>
    </source>
</evidence>